<dbReference type="InterPro" id="IPR003329">
    <property type="entry name" value="Cytidylyl_trans"/>
</dbReference>
<keyword evidence="1" id="KW-0548">Nucleotidyltransferase</keyword>
<dbReference type="PANTHER" id="PTHR21485:SF6">
    <property type="entry name" value="N-ACYLNEURAMINATE CYTIDYLYLTRANSFERASE-RELATED"/>
    <property type="match status" value="1"/>
</dbReference>
<dbReference type="EMBL" id="LCNT01000006">
    <property type="protein sequence ID" value="KKU60891.1"/>
    <property type="molecule type" value="Genomic_DNA"/>
</dbReference>
<name>A0A0G1RUV7_9BACT</name>
<comment type="caution">
    <text evidence="1">The sequence shown here is derived from an EMBL/GenBank/DDBJ whole genome shotgun (WGS) entry which is preliminary data.</text>
</comment>
<dbReference type="Gene3D" id="3.90.550.10">
    <property type="entry name" value="Spore Coat Polysaccharide Biosynthesis Protein SpsA, Chain A"/>
    <property type="match status" value="1"/>
</dbReference>
<dbReference type="InterPro" id="IPR029044">
    <property type="entry name" value="Nucleotide-diphossugar_trans"/>
</dbReference>
<dbReference type="SUPFAM" id="SSF53448">
    <property type="entry name" value="Nucleotide-diphospho-sugar transferases"/>
    <property type="match status" value="1"/>
</dbReference>
<dbReference type="Proteomes" id="UP000033860">
    <property type="component" value="Unassembled WGS sequence"/>
</dbReference>
<reference evidence="1 2" key="1">
    <citation type="journal article" date="2015" name="Nature">
        <title>rRNA introns, odd ribosomes, and small enigmatic genomes across a large radiation of phyla.</title>
        <authorList>
            <person name="Brown C.T."/>
            <person name="Hug L.A."/>
            <person name="Thomas B.C."/>
            <person name="Sharon I."/>
            <person name="Castelle C.J."/>
            <person name="Singh A."/>
            <person name="Wilkins M.J."/>
            <person name="Williams K.H."/>
            <person name="Banfield J.F."/>
        </authorList>
    </citation>
    <scope>NUCLEOTIDE SEQUENCE [LARGE SCALE GENOMIC DNA]</scope>
</reference>
<proteinExistence type="predicted"/>
<accession>A0A0G1RUV7</accession>
<gene>
    <name evidence="1" type="ORF">UX85_C0006G0025</name>
</gene>
<sequence>MILGVVPARSGSKSIKDKNIKPLAGKPLMAWSIMAGLACKKIDKVVVSTDSGDYADVAKKHGAEVLMRPSELAQDATPMIPVLQHAFKAYAPAETLVLLDPTSPLRLVDDIEACLTKLKLPETDSVVTVTEAEHNPYYVMAGVENDYLKYPLFKPGKEIHRRQDAPKVYRLNAAVYAIKRKVLLNGKIFTDKTRAVIMPQIRSSHIDHEVDYLYAEFLLKSGHVKLDF</sequence>
<evidence type="ECO:0000313" key="1">
    <source>
        <dbReference type="EMBL" id="KKU60891.1"/>
    </source>
</evidence>
<evidence type="ECO:0000313" key="2">
    <source>
        <dbReference type="Proteomes" id="UP000033860"/>
    </source>
</evidence>
<dbReference type="InterPro" id="IPR050793">
    <property type="entry name" value="CMP-NeuNAc_synthase"/>
</dbReference>
<dbReference type="PANTHER" id="PTHR21485">
    <property type="entry name" value="HAD SUPERFAMILY MEMBERS CMAS AND KDSC"/>
    <property type="match status" value="1"/>
</dbReference>
<protein>
    <submittedName>
        <fullName evidence="1">Acylneuraminate cytidylyltransferase</fullName>
    </submittedName>
</protein>
<organism evidence="1 2">
    <name type="scientific">Candidatus Beckwithbacteria bacterium GW2011_GWB1_47_15</name>
    <dbReference type="NCBI Taxonomy" id="1618371"/>
    <lineage>
        <taxon>Bacteria</taxon>
        <taxon>Candidatus Beckwithiibacteriota</taxon>
    </lineage>
</organism>
<dbReference type="Pfam" id="PF02348">
    <property type="entry name" value="CTP_transf_3"/>
    <property type="match status" value="1"/>
</dbReference>
<dbReference type="AlphaFoldDB" id="A0A0G1RUV7"/>
<keyword evidence="1" id="KW-0808">Transferase</keyword>
<dbReference type="GO" id="GO:0008781">
    <property type="term" value="F:N-acylneuraminate cytidylyltransferase activity"/>
    <property type="evidence" value="ECO:0007669"/>
    <property type="project" value="TreeGrafter"/>
</dbReference>
<dbReference type="CDD" id="cd02513">
    <property type="entry name" value="CMP-NeuAc_Synthase"/>
    <property type="match status" value="1"/>
</dbReference>